<evidence type="ECO:0000313" key="3">
    <source>
        <dbReference type="EMBL" id="MFD1736340.1"/>
    </source>
</evidence>
<dbReference type="Gene3D" id="1.10.3950.10">
    <property type="entry name" value="putative ecf-type sigma factor negative effector from bacillus cereus"/>
    <property type="match status" value="1"/>
</dbReference>
<dbReference type="EMBL" id="JBHUEM010000007">
    <property type="protein sequence ID" value="MFD1736340.1"/>
    <property type="molecule type" value="Genomic_DNA"/>
</dbReference>
<dbReference type="RefSeq" id="WP_377927490.1">
    <property type="nucleotide sequence ID" value="NZ_JBHUEM010000007.1"/>
</dbReference>
<organism evidence="3 4">
    <name type="scientific">Bacillus salitolerans</name>
    <dbReference type="NCBI Taxonomy" id="1437434"/>
    <lineage>
        <taxon>Bacteria</taxon>
        <taxon>Bacillati</taxon>
        <taxon>Bacillota</taxon>
        <taxon>Bacilli</taxon>
        <taxon>Bacillales</taxon>
        <taxon>Bacillaceae</taxon>
        <taxon>Bacillus</taxon>
    </lineage>
</organism>
<dbReference type="InterPro" id="IPR038267">
    <property type="entry name" value="ECF_sigma_eff"/>
</dbReference>
<dbReference type="Pfam" id="PF12207">
    <property type="entry name" value="DUF3600"/>
    <property type="match status" value="1"/>
</dbReference>
<protein>
    <submittedName>
        <fullName evidence="3">DUF3600 domain-containing protein</fullName>
    </submittedName>
</protein>
<reference evidence="4" key="1">
    <citation type="journal article" date="2019" name="Int. J. Syst. Evol. Microbiol.">
        <title>The Global Catalogue of Microorganisms (GCM) 10K type strain sequencing project: providing services to taxonomists for standard genome sequencing and annotation.</title>
        <authorList>
            <consortium name="The Broad Institute Genomics Platform"/>
            <consortium name="The Broad Institute Genome Sequencing Center for Infectious Disease"/>
            <person name="Wu L."/>
            <person name="Ma J."/>
        </authorList>
    </citation>
    <scope>NUCLEOTIDE SEQUENCE [LARGE SCALE GENOMIC DNA]</scope>
    <source>
        <strain evidence="4">CCUG 49339</strain>
    </source>
</reference>
<dbReference type="Proteomes" id="UP001597214">
    <property type="component" value="Unassembled WGS sequence"/>
</dbReference>
<gene>
    <name evidence="3" type="ORF">ACFSCX_07160</name>
</gene>
<evidence type="ECO:0000256" key="1">
    <source>
        <dbReference type="SAM" id="Phobius"/>
    </source>
</evidence>
<dbReference type="InterPro" id="IPR022019">
    <property type="entry name" value="DUF3600"/>
</dbReference>
<comment type="caution">
    <text evidence="3">The sequence shown here is derived from an EMBL/GenBank/DDBJ whole genome shotgun (WGS) entry which is preliminary data.</text>
</comment>
<name>A0ABW4LMC6_9BACI</name>
<keyword evidence="1" id="KW-1133">Transmembrane helix</keyword>
<keyword evidence="4" id="KW-1185">Reference proteome</keyword>
<feature type="domain" description="DUF3600" evidence="2">
    <location>
        <begin position="67"/>
        <end position="226"/>
    </location>
</feature>
<feature type="transmembrane region" description="Helical" evidence="1">
    <location>
        <begin position="45"/>
        <end position="66"/>
    </location>
</feature>
<keyword evidence="1" id="KW-0472">Membrane</keyword>
<evidence type="ECO:0000313" key="4">
    <source>
        <dbReference type="Proteomes" id="UP001597214"/>
    </source>
</evidence>
<evidence type="ECO:0000259" key="2">
    <source>
        <dbReference type="Pfam" id="PF12207"/>
    </source>
</evidence>
<proteinExistence type="predicted"/>
<sequence>MNFENQLRRSLQQKGTEVTPPLELKQKIMNKIETKNRSSLPNKRLLIVLITAILIIPTSAFAYNAYLADEFYGTFENLKKHISSVTKESYMLLHAKLLQAKGDLEKEEYEELKDGLKVITSSKIIYGDQYGNIDYDLVPQDKLLEIRNAMIEIQPYINKLNDHRSSKDVLSAEEYDIYIDALMTYEKILVQSRINPSEGFEIDQIDPVLLKDFLLAEGIIENVHNKIKQQSNEDQLPKPSFTIDGNIAEFEYGLPSLSDHTSESAVMKEIDLYMAFSELLKPVHVTTLSKIDVTFDQQPDKLEYQLLKNDGEIYRSGPVEELQLPTESGDYTIVLLGEWNHNLIPYVFVAKVN</sequence>
<keyword evidence="1" id="KW-0812">Transmembrane</keyword>
<accession>A0ABW4LMC6</accession>